<dbReference type="Gene3D" id="3.90.1410.10">
    <property type="entry name" value="set domain protein methyltransferase, domain 1"/>
    <property type="match status" value="1"/>
</dbReference>
<comment type="caution">
    <text evidence="5">The sequence shown here is derived from an EMBL/GenBank/DDBJ whole genome shotgun (WGS) entry which is preliminary data.</text>
</comment>
<dbReference type="Proteomes" id="UP001454036">
    <property type="component" value="Unassembled WGS sequence"/>
</dbReference>
<dbReference type="FunFam" id="3.90.1410.10:FF:000005">
    <property type="entry name" value="Ribulose-1,5 bisphosphate carboxylase/oxygenase large subunit N-methyltransferase, chloroplastic"/>
    <property type="match status" value="1"/>
</dbReference>
<keyword evidence="3" id="KW-0949">S-adenosyl-L-methionine</keyword>
<dbReference type="PANTHER" id="PTHR13271:SF134">
    <property type="entry name" value="OS01G0976450 PROTEIN"/>
    <property type="match status" value="1"/>
</dbReference>
<evidence type="ECO:0000313" key="6">
    <source>
        <dbReference type="Proteomes" id="UP001454036"/>
    </source>
</evidence>
<keyword evidence="6" id="KW-1185">Reference proteome</keyword>
<dbReference type="GO" id="GO:0032259">
    <property type="term" value="P:methylation"/>
    <property type="evidence" value="ECO:0007669"/>
    <property type="project" value="UniProtKB-KW"/>
</dbReference>
<dbReference type="SUPFAM" id="SSF81822">
    <property type="entry name" value="RuBisCo LSMT C-terminal, substrate-binding domain"/>
    <property type="match status" value="1"/>
</dbReference>
<keyword evidence="2" id="KW-0808">Transferase</keyword>
<dbReference type="Gene3D" id="3.90.1420.10">
    <property type="entry name" value="Rubisco LSMT, substrate-binding domain"/>
    <property type="match status" value="1"/>
</dbReference>
<dbReference type="InterPro" id="IPR044431">
    <property type="entry name" value="SET_RBCMT"/>
</dbReference>
<evidence type="ECO:0000259" key="4">
    <source>
        <dbReference type="Pfam" id="PF09273"/>
    </source>
</evidence>
<reference evidence="5 6" key="1">
    <citation type="submission" date="2024-01" db="EMBL/GenBank/DDBJ databases">
        <title>The complete chloroplast genome sequence of Lithospermum erythrorhizon: insights into the phylogenetic relationship among Boraginaceae species and the maternal lineages of purple gromwells.</title>
        <authorList>
            <person name="Okada T."/>
            <person name="Watanabe K."/>
        </authorList>
    </citation>
    <scope>NUCLEOTIDE SEQUENCE [LARGE SCALE GENOMIC DNA]</scope>
</reference>
<proteinExistence type="predicted"/>
<evidence type="ECO:0000256" key="2">
    <source>
        <dbReference type="ARBA" id="ARBA00022679"/>
    </source>
</evidence>
<feature type="domain" description="Rubisco LSMT substrate-binding" evidence="4">
    <location>
        <begin position="298"/>
        <end position="442"/>
    </location>
</feature>
<dbReference type="Pfam" id="PF09273">
    <property type="entry name" value="Rubis-subs-bind"/>
    <property type="match status" value="1"/>
</dbReference>
<dbReference type="SUPFAM" id="SSF82199">
    <property type="entry name" value="SET domain"/>
    <property type="match status" value="1"/>
</dbReference>
<dbReference type="InterPro" id="IPR036464">
    <property type="entry name" value="Rubisco_LSMT_subst-bd_sf"/>
</dbReference>
<dbReference type="EMBL" id="BAABME010001311">
    <property type="protein sequence ID" value="GAA0148858.1"/>
    <property type="molecule type" value="Genomic_DNA"/>
</dbReference>
<dbReference type="InterPro" id="IPR015353">
    <property type="entry name" value="Rubisco_LSMT_subst-bd"/>
</dbReference>
<dbReference type="InterPro" id="IPR046341">
    <property type="entry name" value="SET_dom_sf"/>
</dbReference>
<organism evidence="5 6">
    <name type="scientific">Lithospermum erythrorhizon</name>
    <name type="common">Purple gromwell</name>
    <name type="synonym">Lithospermum officinale var. erythrorhizon</name>
    <dbReference type="NCBI Taxonomy" id="34254"/>
    <lineage>
        <taxon>Eukaryota</taxon>
        <taxon>Viridiplantae</taxon>
        <taxon>Streptophyta</taxon>
        <taxon>Embryophyta</taxon>
        <taxon>Tracheophyta</taxon>
        <taxon>Spermatophyta</taxon>
        <taxon>Magnoliopsida</taxon>
        <taxon>eudicotyledons</taxon>
        <taxon>Gunneridae</taxon>
        <taxon>Pentapetalae</taxon>
        <taxon>asterids</taxon>
        <taxon>lamiids</taxon>
        <taxon>Boraginales</taxon>
        <taxon>Boraginaceae</taxon>
        <taxon>Boraginoideae</taxon>
        <taxon>Lithospermeae</taxon>
        <taxon>Lithospermum</taxon>
    </lineage>
</organism>
<evidence type="ECO:0000313" key="5">
    <source>
        <dbReference type="EMBL" id="GAA0148858.1"/>
    </source>
</evidence>
<dbReference type="CDD" id="cd19179">
    <property type="entry name" value="SET_RBCMT"/>
    <property type="match status" value="1"/>
</dbReference>
<protein>
    <submittedName>
        <fullName evidence="5">Methyltransferase</fullName>
    </submittedName>
</protein>
<keyword evidence="1 5" id="KW-0489">Methyltransferase</keyword>
<name>A0AAV3PCM9_LITER</name>
<evidence type="ECO:0000256" key="3">
    <source>
        <dbReference type="ARBA" id="ARBA00022691"/>
    </source>
</evidence>
<dbReference type="InterPro" id="IPR050600">
    <property type="entry name" value="SETD3_SETD6_MTase"/>
</dbReference>
<evidence type="ECO:0000256" key="1">
    <source>
        <dbReference type="ARBA" id="ARBA00022603"/>
    </source>
</evidence>
<dbReference type="GO" id="GO:0016279">
    <property type="term" value="F:protein-lysine N-methyltransferase activity"/>
    <property type="evidence" value="ECO:0007669"/>
    <property type="project" value="InterPro"/>
</dbReference>
<dbReference type="AlphaFoldDB" id="A0AAV3PCM9"/>
<sequence length="461" mass="52420">MFVSVANTNTWWAQRSSPIFIQLFRRRFCASLKETVQLDEEQREFLPWLESKAGMKISSMLSIGKSTHGRTLIASKKFYAGDCILQVPYSVQLAPDNLSPEILSALGDDVGSVVKVALLILHERKLGQASEWAPYISCLPSPDQMHSTIFWSDDELEMIRPSALYQETLKQKMHIEKQFEAIKSALNRFPDVFKDLTLEDFRYAFNLVTSRAWESSRGVSLIPFADFLNHDGSSESYVLSDESHRISEVIADRDYAPNDQVLIRYGRFSNATLLLDFGFTLHCNTYDQVQVQVDTMGDDPLSAMKLELFHRHHIPTKMDINGFATSTKNTFTIKEVKSPNGKGRGIPQSMRAFSRVLSSHTIQELSELVEEAAQSDGRLARRPLKNKSREIEAHELLYSTMDSSLAAYNKYIELHNSQLFRKCAPVRRKLAVSLLVGELRVLKSASIWLKNYCSNLLPHLD</sequence>
<accession>A0AAV3PCM9</accession>
<gene>
    <name evidence="5" type="ORF">LIER_08185</name>
</gene>
<dbReference type="PANTHER" id="PTHR13271">
    <property type="entry name" value="UNCHARACTERIZED PUTATIVE METHYLTRANSFERASE"/>
    <property type="match status" value="1"/>
</dbReference>